<sequence length="359" mass="41407">MESSFGSGEHKIEGTPTHGGRYVQYDVNSILFEVSRKYVPPIRYLSKGAHGIVCAVKNSETGKEVAIKKIANAFDSQRRAKGTLREIMLLLHMNHENIISIKDIIRPPQKENFNDVYIVYELMKTDLDQVIKSRQELTDDHCQCFLYQLLRGLKYLHSADVLHRDLKPDNLLLNAEGHLKIADFGLARIKSKTDPMTEEVVKRWYRAPELLMKHSSDYTEAIDIWSVGCILGEIMTGEPLFPGNKNRRQLKLINKLIGSPDDNARRQDFAARFHDMFPNVRNMSKDAVDLLERMLVFDSNRRITVDDALSHPYLAHYHNVEKEPVCPSLFNFDFEESSLPEETIKEHIWIISEQFNPDP</sequence>
<comment type="similarity">
    <text evidence="1">Belongs to the protein kinase superfamily. CMGC Ser/Thr protein kinase family. MAP kinase subfamily.</text>
</comment>
<name>A0A067JS59_JATCU</name>
<dbReference type="FunFam" id="1.10.510.10:FF:000040">
    <property type="entry name" value="Mitogen-activated protein kinase"/>
    <property type="match status" value="1"/>
</dbReference>
<evidence type="ECO:0000259" key="11">
    <source>
        <dbReference type="PROSITE" id="PS50011"/>
    </source>
</evidence>
<evidence type="ECO:0000256" key="3">
    <source>
        <dbReference type="ARBA" id="ARBA00022527"/>
    </source>
</evidence>
<keyword evidence="7" id="KW-0418">Kinase</keyword>
<dbReference type="InterPro" id="IPR011009">
    <property type="entry name" value="Kinase-like_dom_sf"/>
</dbReference>
<dbReference type="InterPro" id="IPR000719">
    <property type="entry name" value="Prot_kinase_dom"/>
</dbReference>
<proteinExistence type="inferred from homology"/>
<keyword evidence="3" id="KW-0723">Serine/threonine-protein kinase</keyword>
<dbReference type="OrthoDB" id="377346at2759"/>
<evidence type="ECO:0000256" key="1">
    <source>
        <dbReference type="ARBA" id="ARBA00008832"/>
    </source>
</evidence>
<dbReference type="SMART" id="SM00220">
    <property type="entry name" value="S_TKc"/>
    <property type="match status" value="1"/>
</dbReference>
<keyword evidence="5" id="KW-0808">Transferase</keyword>
<evidence type="ECO:0000256" key="10">
    <source>
        <dbReference type="ARBA" id="ARBA00048312"/>
    </source>
</evidence>
<comment type="catalytic activity">
    <reaction evidence="10">
        <text>L-seryl-[protein] + ATP = O-phospho-L-seryl-[protein] + ADP + H(+)</text>
        <dbReference type="Rhea" id="RHEA:17989"/>
        <dbReference type="Rhea" id="RHEA-COMP:9863"/>
        <dbReference type="Rhea" id="RHEA-COMP:11604"/>
        <dbReference type="ChEBI" id="CHEBI:15378"/>
        <dbReference type="ChEBI" id="CHEBI:29999"/>
        <dbReference type="ChEBI" id="CHEBI:30616"/>
        <dbReference type="ChEBI" id="CHEBI:83421"/>
        <dbReference type="ChEBI" id="CHEBI:456216"/>
        <dbReference type="EC" id="2.7.11.24"/>
    </reaction>
</comment>
<keyword evidence="4" id="KW-0597">Phosphoprotein</keyword>
<gene>
    <name evidence="12" type="ORF">JCGZ_24176</name>
</gene>
<dbReference type="PROSITE" id="PS50011">
    <property type="entry name" value="PROTEIN_KINASE_DOM"/>
    <property type="match status" value="1"/>
</dbReference>
<dbReference type="InterPro" id="IPR050117">
    <property type="entry name" value="MAPK"/>
</dbReference>
<protein>
    <recommendedName>
        <fullName evidence="2">mitogen-activated protein kinase</fullName>
        <ecNumber evidence="2">2.7.11.24</ecNumber>
    </recommendedName>
</protein>
<dbReference type="InterPro" id="IPR008271">
    <property type="entry name" value="Ser/Thr_kinase_AS"/>
</dbReference>
<comment type="catalytic activity">
    <reaction evidence="9">
        <text>L-threonyl-[protein] + ATP = O-phospho-L-threonyl-[protein] + ADP + H(+)</text>
        <dbReference type="Rhea" id="RHEA:46608"/>
        <dbReference type="Rhea" id="RHEA-COMP:11060"/>
        <dbReference type="Rhea" id="RHEA-COMP:11605"/>
        <dbReference type="ChEBI" id="CHEBI:15378"/>
        <dbReference type="ChEBI" id="CHEBI:30013"/>
        <dbReference type="ChEBI" id="CHEBI:30616"/>
        <dbReference type="ChEBI" id="CHEBI:61977"/>
        <dbReference type="ChEBI" id="CHEBI:456216"/>
        <dbReference type="EC" id="2.7.11.24"/>
    </reaction>
</comment>
<dbReference type="Proteomes" id="UP000027138">
    <property type="component" value="Unassembled WGS sequence"/>
</dbReference>
<evidence type="ECO:0000256" key="6">
    <source>
        <dbReference type="ARBA" id="ARBA00022741"/>
    </source>
</evidence>
<dbReference type="EMBL" id="KK914992">
    <property type="protein sequence ID" value="KDP25663.1"/>
    <property type="molecule type" value="Genomic_DNA"/>
</dbReference>
<accession>A0A067JS59</accession>
<dbReference type="Gene3D" id="1.10.510.10">
    <property type="entry name" value="Transferase(Phosphotransferase) domain 1"/>
    <property type="match status" value="1"/>
</dbReference>
<evidence type="ECO:0000256" key="2">
    <source>
        <dbReference type="ARBA" id="ARBA00012411"/>
    </source>
</evidence>
<evidence type="ECO:0000313" key="13">
    <source>
        <dbReference type="Proteomes" id="UP000027138"/>
    </source>
</evidence>
<dbReference type="PROSITE" id="PS00108">
    <property type="entry name" value="PROTEIN_KINASE_ST"/>
    <property type="match status" value="1"/>
</dbReference>
<dbReference type="GO" id="GO:0005524">
    <property type="term" value="F:ATP binding"/>
    <property type="evidence" value="ECO:0007669"/>
    <property type="project" value="UniProtKB-KW"/>
</dbReference>
<dbReference type="EC" id="2.7.11.24" evidence="2"/>
<evidence type="ECO:0000256" key="5">
    <source>
        <dbReference type="ARBA" id="ARBA00022679"/>
    </source>
</evidence>
<evidence type="ECO:0000256" key="9">
    <source>
        <dbReference type="ARBA" id="ARBA00047592"/>
    </source>
</evidence>
<evidence type="ECO:0000256" key="8">
    <source>
        <dbReference type="ARBA" id="ARBA00022840"/>
    </source>
</evidence>
<organism evidence="12 13">
    <name type="scientific">Jatropha curcas</name>
    <name type="common">Barbados nut</name>
    <dbReference type="NCBI Taxonomy" id="180498"/>
    <lineage>
        <taxon>Eukaryota</taxon>
        <taxon>Viridiplantae</taxon>
        <taxon>Streptophyta</taxon>
        <taxon>Embryophyta</taxon>
        <taxon>Tracheophyta</taxon>
        <taxon>Spermatophyta</taxon>
        <taxon>Magnoliopsida</taxon>
        <taxon>eudicotyledons</taxon>
        <taxon>Gunneridae</taxon>
        <taxon>Pentapetalae</taxon>
        <taxon>rosids</taxon>
        <taxon>fabids</taxon>
        <taxon>Malpighiales</taxon>
        <taxon>Euphorbiaceae</taxon>
        <taxon>Crotonoideae</taxon>
        <taxon>Jatropheae</taxon>
        <taxon>Jatropha</taxon>
    </lineage>
</organism>
<keyword evidence="6" id="KW-0547">Nucleotide-binding</keyword>
<evidence type="ECO:0000313" key="12">
    <source>
        <dbReference type="EMBL" id="KDP25663.1"/>
    </source>
</evidence>
<keyword evidence="13" id="KW-1185">Reference proteome</keyword>
<reference evidence="12 13" key="1">
    <citation type="journal article" date="2014" name="PLoS ONE">
        <title>Global Analysis of Gene Expression Profiles in Physic Nut (Jatropha curcas L.) Seedlings Exposed to Salt Stress.</title>
        <authorList>
            <person name="Zhang L."/>
            <person name="Zhang C."/>
            <person name="Wu P."/>
            <person name="Chen Y."/>
            <person name="Li M."/>
            <person name="Jiang H."/>
            <person name="Wu G."/>
        </authorList>
    </citation>
    <scope>NUCLEOTIDE SEQUENCE [LARGE SCALE GENOMIC DNA]</scope>
    <source>
        <strain evidence="13">cv. GZQX0401</strain>
        <tissue evidence="12">Young leaves</tissue>
    </source>
</reference>
<evidence type="ECO:0000256" key="4">
    <source>
        <dbReference type="ARBA" id="ARBA00022553"/>
    </source>
</evidence>
<dbReference type="GO" id="GO:0004707">
    <property type="term" value="F:MAP kinase activity"/>
    <property type="evidence" value="ECO:0007669"/>
    <property type="project" value="UniProtKB-EC"/>
</dbReference>
<dbReference type="STRING" id="180498.A0A067JS59"/>
<dbReference type="Pfam" id="PF00069">
    <property type="entry name" value="Pkinase"/>
    <property type="match status" value="1"/>
</dbReference>
<feature type="domain" description="Protein kinase" evidence="11">
    <location>
        <begin position="39"/>
        <end position="314"/>
    </location>
</feature>
<evidence type="ECO:0000256" key="7">
    <source>
        <dbReference type="ARBA" id="ARBA00022777"/>
    </source>
</evidence>
<keyword evidence="8" id="KW-0067">ATP-binding</keyword>
<dbReference type="AlphaFoldDB" id="A0A067JS59"/>
<dbReference type="Gene3D" id="3.30.200.20">
    <property type="entry name" value="Phosphorylase Kinase, domain 1"/>
    <property type="match status" value="1"/>
</dbReference>
<dbReference type="SUPFAM" id="SSF56112">
    <property type="entry name" value="Protein kinase-like (PK-like)"/>
    <property type="match status" value="1"/>
</dbReference>
<dbReference type="PANTHER" id="PTHR24055">
    <property type="entry name" value="MITOGEN-ACTIVATED PROTEIN KINASE"/>
    <property type="match status" value="1"/>
</dbReference>
<dbReference type="FunFam" id="3.30.200.20:FF:000046">
    <property type="entry name" value="Mitogen-activated protein kinase"/>
    <property type="match status" value="1"/>
</dbReference>